<keyword evidence="2" id="KW-0238">DNA-binding</keyword>
<reference evidence="6 7" key="2">
    <citation type="submission" date="2018-08" db="EMBL/GenBank/DDBJ databases">
        <title>The draft genome of Acinetobacter sichuanensis strain WCHAc060041.</title>
        <authorList>
            <person name="Qin J."/>
            <person name="Feng Y."/>
            <person name="Zong Z."/>
        </authorList>
    </citation>
    <scope>NUCLEOTIDE SEQUENCE [LARGE SCALE GENOMIC DNA]</scope>
    <source>
        <strain evidence="6 7">WCHAc060041</strain>
    </source>
</reference>
<accession>A0A371YVR0</accession>
<evidence type="ECO:0000313" key="8">
    <source>
        <dbReference type="Proteomes" id="UP001595455"/>
    </source>
</evidence>
<dbReference type="InterPro" id="IPR036388">
    <property type="entry name" value="WH-like_DNA-bd_sf"/>
</dbReference>
<keyword evidence="1" id="KW-0805">Transcription regulation</keyword>
<dbReference type="InterPro" id="IPR000792">
    <property type="entry name" value="Tscrpt_reg_LuxR_C"/>
</dbReference>
<dbReference type="InterPro" id="IPR016032">
    <property type="entry name" value="Sig_transdc_resp-reg_C-effctor"/>
</dbReference>
<evidence type="ECO:0000256" key="2">
    <source>
        <dbReference type="ARBA" id="ARBA00023125"/>
    </source>
</evidence>
<reference evidence="8" key="3">
    <citation type="journal article" date="2019" name="Int. J. Syst. Evol. Microbiol.">
        <title>The Global Catalogue of Microorganisms (GCM) 10K type strain sequencing project: providing services to taxonomists for standard genome sequencing and annotation.</title>
        <authorList>
            <consortium name="The Broad Institute Genomics Platform"/>
            <consortium name="The Broad Institute Genome Sequencing Center for Infectious Disease"/>
            <person name="Wu L."/>
            <person name="Ma J."/>
        </authorList>
    </citation>
    <scope>NUCLEOTIDE SEQUENCE [LARGE SCALE GENOMIC DNA]</scope>
    <source>
        <strain evidence="8">KCTC 62575</strain>
    </source>
</reference>
<feature type="domain" description="HTH luxR-type" evidence="4">
    <location>
        <begin position="187"/>
        <end position="249"/>
    </location>
</feature>
<keyword evidence="3" id="KW-0804">Transcription</keyword>
<comment type="caution">
    <text evidence="6">The sequence shown here is derived from an EMBL/GenBank/DDBJ whole genome shotgun (WGS) entry which is preliminary data.</text>
</comment>
<dbReference type="PANTHER" id="PTHR44688:SF16">
    <property type="entry name" value="DNA-BINDING TRANSCRIPTIONAL ACTIVATOR DEVR_DOSR"/>
    <property type="match status" value="1"/>
</dbReference>
<dbReference type="Proteomes" id="UP000240957">
    <property type="component" value="Unassembled WGS sequence"/>
</dbReference>
<dbReference type="AlphaFoldDB" id="A0A371YVR0"/>
<evidence type="ECO:0000256" key="3">
    <source>
        <dbReference type="ARBA" id="ARBA00023163"/>
    </source>
</evidence>
<dbReference type="PROSITE" id="PS50043">
    <property type="entry name" value="HTH_LUXR_2"/>
    <property type="match status" value="1"/>
</dbReference>
<dbReference type="GO" id="GO:0003677">
    <property type="term" value="F:DNA binding"/>
    <property type="evidence" value="ECO:0007669"/>
    <property type="project" value="UniProtKB-KW"/>
</dbReference>
<dbReference type="Proteomes" id="UP001595455">
    <property type="component" value="Unassembled WGS sequence"/>
</dbReference>
<gene>
    <name evidence="5" type="ORF">ACFODO_14850</name>
    <name evidence="6" type="ORF">C9E89_001220</name>
</gene>
<dbReference type="OrthoDB" id="343383at2"/>
<dbReference type="RefSeq" id="WP_107006614.1">
    <property type="nucleotide sequence ID" value="NZ_JBHRSF010000071.1"/>
</dbReference>
<dbReference type="EMBL" id="PYIX02000001">
    <property type="protein sequence ID" value="RFC85570.1"/>
    <property type="molecule type" value="Genomic_DNA"/>
</dbReference>
<dbReference type="Gene3D" id="1.10.10.10">
    <property type="entry name" value="Winged helix-like DNA-binding domain superfamily/Winged helix DNA-binding domain"/>
    <property type="match status" value="1"/>
</dbReference>
<keyword evidence="8" id="KW-1185">Reference proteome</keyword>
<evidence type="ECO:0000313" key="7">
    <source>
        <dbReference type="Proteomes" id="UP000240957"/>
    </source>
</evidence>
<reference evidence="5" key="1">
    <citation type="journal article" date="2014" name="Int. J. Syst. Evol. Microbiol.">
        <title>Complete genome of a new Firmicutes species belonging to the dominant human colonic microbiota ('Ruminococcus bicirculans') reveals two chromosomes and a selective capacity to utilize plant glucans.</title>
        <authorList>
            <consortium name="NISC Comparative Sequencing Program"/>
            <person name="Wegmann U."/>
            <person name="Louis P."/>
            <person name="Goesmann A."/>
            <person name="Henrissat B."/>
            <person name="Duncan S.H."/>
            <person name="Flint H.J."/>
        </authorList>
    </citation>
    <scope>NUCLEOTIDE SEQUENCE</scope>
    <source>
        <strain evidence="5">KCTC 62575</strain>
    </source>
</reference>
<dbReference type="EMBL" id="JBHRSF010000071">
    <property type="protein sequence ID" value="MFC2996515.1"/>
    <property type="molecule type" value="Genomic_DNA"/>
</dbReference>
<proteinExistence type="predicted"/>
<dbReference type="Pfam" id="PF00196">
    <property type="entry name" value="GerE"/>
    <property type="match status" value="1"/>
</dbReference>
<dbReference type="PANTHER" id="PTHR44688">
    <property type="entry name" value="DNA-BINDING TRANSCRIPTIONAL ACTIVATOR DEVR_DOSR"/>
    <property type="match status" value="1"/>
</dbReference>
<evidence type="ECO:0000256" key="1">
    <source>
        <dbReference type="ARBA" id="ARBA00023015"/>
    </source>
</evidence>
<dbReference type="PROSITE" id="PS00622">
    <property type="entry name" value="HTH_LUXR_1"/>
    <property type="match status" value="1"/>
</dbReference>
<dbReference type="GO" id="GO:0006355">
    <property type="term" value="P:regulation of DNA-templated transcription"/>
    <property type="evidence" value="ECO:0007669"/>
    <property type="project" value="InterPro"/>
</dbReference>
<name>A0A371YVR0_9GAMM</name>
<dbReference type="SMART" id="SM00421">
    <property type="entry name" value="HTH_LUXR"/>
    <property type="match status" value="1"/>
</dbReference>
<sequence>MNNRQNFSNFIDLAALMGRPEFDSSLLFYLNTWVQSKHFSILRVKDNIPALLLCDRQHDRPNVAWHCGQSYVKRYHLYDDLYQNLATQNIEQHQTTTGQLCADEIIFSPYRQEIYEKNGLIQRLCGLYRDDDNSPILFNLYRHKEQGFYSDHEIENFERIIPALVKLIQGHLALQEKSQQKDLKQQLFKYQPLLTSQEVEVCSRILKGMSYIGIAADLNLKESTIKTYRNRAFEKLGINFKNQLFALFL</sequence>
<dbReference type="CDD" id="cd06170">
    <property type="entry name" value="LuxR_C_like"/>
    <property type="match status" value="1"/>
</dbReference>
<reference evidence="5" key="4">
    <citation type="submission" date="2024-09" db="EMBL/GenBank/DDBJ databases">
        <authorList>
            <person name="Sun Q."/>
            <person name="Mori K."/>
        </authorList>
    </citation>
    <scope>NUCLEOTIDE SEQUENCE</scope>
    <source>
        <strain evidence="5">KCTC 62575</strain>
    </source>
</reference>
<evidence type="ECO:0000313" key="6">
    <source>
        <dbReference type="EMBL" id="RFC85570.1"/>
    </source>
</evidence>
<protein>
    <submittedName>
        <fullName evidence="6">Helix-turn-helix transcriptional regulator</fullName>
    </submittedName>
</protein>
<evidence type="ECO:0000313" key="5">
    <source>
        <dbReference type="EMBL" id="MFC2996515.1"/>
    </source>
</evidence>
<evidence type="ECO:0000259" key="4">
    <source>
        <dbReference type="PROSITE" id="PS50043"/>
    </source>
</evidence>
<dbReference type="SUPFAM" id="SSF46894">
    <property type="entry name" value="C-terminal effector domain of the bipartite response regulators"/>
    <property type="match status" value="1"/>
</dbReference>
<organism evidence="6 7">
    <name type="scientific">Acinetobacter sichuanensis</name>
    <dbReference type="NCBI Taxonomy" id="2136183"/>
    <lineage>
        <taxon>Bacteria</taxon>
        <taxon>Pseudomonadati</taxon>
        <taxon>Pseudomonadota</taxon>
        <taxon>Gammaproteobacteria</taxon>
        <taxon>Moraxellales</taxon>
        <taxon>Moraxellaceae</taxon>
        <taxon>Acinetobacter</taxon>
    </lineage>
</organism>
<dbReference type="PRINTS" id="PR00038">
    <property type="entry name" value="HTHLUXR"/>
</dbReference>